<organism evidence="2 3">
    <name type="scientific">Purpureocillium lavendulum</name>
    <dbReference type="NCBI Taxonomy" id="1247861"/>
    <lineage>
        <taxon>Eukaryota</taxon>
        <taxon>Fungi</taxon>
        <taxon>Dikarya</taxon>
        <taxon>Ascomycota</taxon>
        <taxon>Pezizomycotina</taxon>
        <taxon>Sordariomycetes</taxon>
        <taxon>Hypocreomycetidae</taxon>
        <taxon>Hypocreales</taxon>
        <taxon>Ophiocordycipitaceae</taxon>
        <taxon>Purpureocillium</taxon>
    </lineage>
</organism>
<evidence type="ECO:0000259" key="1">
    <source>
        <dbReference type="Pfam" id="PF24864"/>
    </source>
</evidence>
<accession>A0AB34G1E8</accession>
<reference evidence="2" key="1">
    <citation type="submission" date="2023-01" db="EMBL/GenBank/DDBJ databases">
        <title>The growth and conidiation of Purpureocillium lavendulum are regulated by nitrogen source and histone H3K14 acetylation.</title>
        <authorList>
            <person name="Tang P."/>
            <person name="Han J."/>
            <person name="Zhang C."/>
            <person name="Tang P."/>
            <person name="Qi F."/>
            <person name="Zhang K."/>
            <person name="Liang L."/>
        </authorList>
    </citation>
    <scope>NUCLEOTIDE SEQUENCE</scope>
    <source>
        <strain evidence="2">YMF1.00683</strain>
    </source>
</reference>
<comment type="caution">
    <text evidence="2">The sequence shown here is derived from an EMBL/GenBank/DDBJ whole genome shotgun (WGS) entry which is preliminary data.</text>
</comment>
<dbReference type="PANTHER" id="PTHR38790">
    <property type="entry name" value="2EXR DOMAIN-CONTAINING PROTEIN-RELATED"/>
    <property type="match status" value="1"/>
</dbReference>
<dbReference type="PANTHER" id="PTHR38790:SF4">
    <property type="entry name" value="2EXR DOMAIN-CONTAINING PROTEIN"/>
    <property type="match status" value="1"/>
</dbReference>
<dbReference type="InterPro" id="IPR056632">
    <property type="entry name" value="DUF7730"/>
</dbReference>
<dbReference type="EMBL" id="JAQHRD010000001">
    <property type="protein sequence ID" value="KAJ6445467.1"/>
    <property type="molecule type" value="Genomic_DNA"/>
</dbReference>
<evidence type="ECO:0000313" key="2">
    <source>
        <dbReference type="EMBL" id="KAJ6445467.1"/>
    </source>
</evidence>
<dbReference type="Pfam" id="PF24864">
    <property type="entry name" value="DUF7730"/>
    <property type="match status" value="1"/>
</dbReference>
<dbReference type="Proteomes" id="UP001163105">
    <property type="component" value="Unassembled WGS sequence"/>
</dbReference>
<proteinExistence type="predicted"/>
<protein>
    <submittedName>
        <fullName evidence="2">Acetyltransferase (GNAT) domain-containing protein</fullName>
    </submittedName>
</protein>
<feature type="domain" description="DUF7730" evidence="1">
    <location>
        <begin position="3"/>
        <end position="177"/>
    </location>
</feature>
<gene>
    <name evidence="2" type="ORF">O9K51_00228</name>
</gene>
<dbReference type="AlphaFoldDB" id="A0AB34G1E8"/>
<sequence>MADSPLLRMPPEIRLIIYEHLLDAGDSKVLNIRNRCLHPQPKTNGDRRLRRTIYNSLEPMPGRRSCKTTYVLVDRREIAAALLAVNRKIRSEASTLLYAKHCFHFDGDIEAAIHLLGDLSMPTRGLVQHITLRKRSLATLHDGECPGWAHACELLQTLPRLRTLSIVVEGGKPRAPWDGPTELSVSDLQLLYATRHEALHWVRALAGLDGLERLEISADLAPLPMPRTSATLIFAALSGSIETTLVEFLRSHLGLPAVAVPRAQSKIGM</sequence>
<keyword evidence="3" id="KW-1185">Reference proteome</keyword>
<name>A0AB34G1E8_9HYPO</name>
<evidence type="ECO:0000313" key="3">
    <source>
        <dbReference type="Proteomes" id="UP001163105"/>
    </source>
</evidence>